<dbReference type="OrthoDB" id="1745547at2759"/>
<feature type="region of interest" description="Disordered" evidence="1">
    <location>
        <begin position="41"/>
        <end position="149"/>
    </location>
</feature>
<sequence>MFPHPCIPALKHLCALLLGKNLTAQTRSLKTTEEGRTMIKRQFYSLEHRSRDNGASSGSSTSSSSAHDGAASSSAEDEPTSPALEQQEDEVSSPVISAADEDRDRNKTSNHDLATGEPVFQNLDNKNNDDVYPKTKQKKKQKSPKSDLSNQWADLVAETLNEEASDFADECVVSCKKVLKCRLCPKTICLSRDSMQAHLVSKKHARSLKLMSEGRLKVMLNSDGEEEEQGETHAERHARILASFEKEAAKHTLKRKKPSGRQRQRRRTKKKAKKSGNG</sequence>
<evidence type="ECO:0000313" key="2">
    <source>
        <dbReference type="EMBL" id="KAI5059314.1"/>
    </source>
</evidence>
<accession>A0A9D4U0P4</accession>
<keyword evidence="3" id="KW-1185">Reference proteome</keyword>
<dbReference type="Proteomes" id="UP000886520">
    <property type="component" value="Chromosome 25"/>
</dbReference>
<protein>
    <submittedName>
        <fullName evidence="2">Uncharacterized protein</fullName>
    </submittedName>
</protein>
<feature type="compositionally biased region" description="Low complexity" evidence="1">
    <location>
        <begin position="54"/>
        <end position="74"/>
    </location>
</feature>
<feature type="compositionally biased region" description="Basic residues" evidence="1">
    <location>
        <begin position="251"/>
        <end position="278"/>
    </location>
</feature>
<reference evidence="2" key="1">
    <citation type="submission" date="2021-01" db="EMBL/GenBank/DDBJ databases">
        <title>Adiantum capillus-veneris genome.</title>
        <authorList>
            <person name="Fang Y."/>
            <person name="Liao Q."/>
        </authorList>
    </citation>
    <scope>NUCLEOTIDE SEQUENCE</scope>
    <source>
        <strain evidence="2">H3</strain>
        <tissue evidence="2">Leaf</tissue>
    </source>
</reference>
<feature type="compositionally biased region" description="Basic and acidic residues" evidence="1">
    <location>
        <begin position="100"/>
        <end position="110"/>
    </location>
</feature>
<evidence type="ECO:0000313" key="3">
    <source>
        <dbReference type="Proteomes" id="UP000886520"/>
    </source>
</evidence>
<proteinExistence type="predicted"/>
<gene>
    <name evidence="2" type="ORF">GOP47_0025633</name>
</gene>
<evidence type="ECO:0000256" key="1">
    <source>
        <dbReference type="SAM" id="MobiDB-lite"/>
    </source>
</evidence>
<dbReference type="EMBL" id="JABFUD020000025">
    <property type="protein sequence ID" value="KAI5059314.1"/>
    <property type="molecule type" value="Genomic_DNA"/>
</dbReference>
<name>A0A9D4U0P4_ADICA</name>
<dbReference type="PANTHER" id="PTHR36332:SF1">
    <property type="entry name" value="STRESS RESPONSE PROTEIN"/>
    <property type="match status" value="1"/>
</dbReference>
<comment type="caution">
    <text evidence="2">The sequence shown here is derived from an EMBL/GenBank/DDBJ whole genome shotgun (WGS) entry which is preliminary data.</text>
</comment>
<dbReference type="AlphaFoldDB" id="A0A9D4U0P4"/>
<dbReference type="PANTHER" id="PTHR36332">
    <property type="entry name" value="STRESS RESPONSE PROTEIN"/>
    <property type="match status" value="1"/>
</dbReference>
<organism evidence="2 3">
    <name type="scientific">Adiantum capillus-veneris</name>
    <name type="common">Maidenhair fern</name>
    <dbReference type="NCBI Taxonomy" id="13818"/>
    <lineage>
        <taxon>Eukaryota</taxon>
        <taxon>Viridiplantae</taxon>
        <taxon>Streptophyta</taxon>
        <taxon>Embryophyta</taxon>
        <taxon>Tracheophyta</taxon>
        <taxon>Polypodiopsida</taxon>
        <taxon>Polypodiidae</taxon>
        <taxon>Polypodiales</taxon>
        <taxon>Pteridineae</taxon>
        <taxon>Pteridaceae</taxon>
        <taxon>Vittarioideae</taxon>
        <taxon>Adiantum</taxon>
    </lineage>
</organism>
<feature type="region of interest" description="Disordered" evidence="1">
    <location>
        <begin position="245"/>
        <end position="278"/>
    </location>
</feature>